<evidence type="ECO:0000313" key="5">
    <source>
        <dbReference type="Proteomes" id="UP000449547"/>
    </source>
</evidence>
<dbReference type="PANTHER" id="PTHR22691:SF8">
    <property type="entry name" value="PROTEIN SPT2 HOMOLOG"/>
    <property type="match status" value="1"/>
</dbReference>
<comment type="similarity">
    <text evidence="1">Belongs to the SPT2 family.</text>
</comment>
<dbReference type="OrthoDB" id="4035998at2759"/>
<evidence type="ECO:0000256" key="2">
    <source>
        <dbReference type="ARBA" id="ARBA00023054"/>
    </source>
</evidence>
<organism evidence="4 5">
    <name type="scientific">Diutina rugosa</name>
    <name type="common">Yeast</name>
    <name type="synonym">Candida rugosa</name>
    <dbReference type="NCBI Taxonomy" id="5481"/>
    <lineage>
        <taxon>Eukaryota</taxon>
        <taxon>Fungi</taxon>
        <taxon>Dikarya</taxon>
        <taxon>Ascomycota</taxon>
        <taxon>Saccharomycotina</taxon>
        <taxon>Pichiomycetes</taxon>
        <taxon>Debaryomycetaceae</taxon>
        <taxon>Diutina</taxon>
    </lineage>
</organism>
<feature type="compositionally biased region" description="Polar residues" evidence="3">
    <location>
        <begin position="152"/>
        <end position="170"/>
    </location>
</feature>
<dbReference type="GO" id="GO:0003677">
    <property type="term" value="F:DNA binding"/>
    <property type="evidence" value="ECO:0007669"/>
    <property type="project" value="TreeGrafter"/>
</dbReference>
<keyword evidence="2" id="KW-0175">Coiled coil</keyword>
<reference evidence="4 5" key="1">
    <citation type="submission" date="2019-07" db="EMBL/GenBank/DDBJ databases">
        <title>Genome assembly of two rare yeast pathogens: Diutina rugosa and Trichomonascus ciferrii.</title>
        <authorList>
            <person name="Mixao V."/>
            <person name="Saus E."/>
            <person name="Hansen A."/>
            <person name="Lass-Flor C."/>
            <person name="Gabaldon T."/>
        </authorList>
    </citation>
    <scope>NUCLEOTIDE SEQUENCE [LARGE SCALE GENOMIC DNA]</scope>
    <source>
        <strain evidence="4 5">CBS 613</strain>
    </source>
</reference>
<comment type="caution">
    <text evidence="4">The sequence shown here is derived from an EMBL/GenBank/DDBJ whole genome shotgun (WGS) entry which is preliminary data.</text>
</comment>
<dbReference type="OMA" id="IWAMFNR"/>
<proteinExistence type="inferred from homology"/>
<feature type="compositionally biased region" description="Acidic residues" evidence="3">
    <location>
        <begin position="242"/>
        <end position="274"/>
    </location>
</feature>
<accession>A0A642UFN1</accession>
<dbReference type="GO" id="GO:0042393">
    <property type="term" value="F:histone binding"/>
    <property type="evidence" value="ECO:0007669"/>
    <property type="project" value="TreeGrafter"/>
</dbReference>
<dbReference type="GO" id="GO:0006334">
    <property type="term" value="P:nucleosome assembly"/>
    <property type="evidence" value="ECO:0007669"/>
    <property type="project" value="TreeGrafter"/>
</dbReference>
<dbReference type="PANTHER" id="PTHR22691">
    <property type="entry name" value="YEAST SPT2-RELATED"/>
    <property type="match status" value="1"/>
</dbReference>
<feature type="region of interest" description="Disordered" evidence="3">
    <location>
        <begin position="293"/>
        <end position="350"/>
    </location>
</feature>
<dbReference type="GeneID" id="54784135"/>
<dbReference type="Proteomes" id="UP000449547">
    <property type="component" value="Unassembled WGS sequence"/>
</dbReference>
<evidence type="ECO:0008006" key="6">
    <source>
        <dbReference type="Google" id="ProtNLM"/>
    </source>
</evidence>
<dbReference type="RefSeq" id="XP_034009713.1">
    <property type="nucleotide sequence ID" value="XM_034158471.1"/>
</dbReference>
<evidence type="ECO:0000256" key="3">
    <source>
        <dbReference type="SAM" id="MobiDB-lite"/>
    </source>
</evidence>
<dbReference type="InterPro" id="IPR013256">
    <property type="entry name" value="Chromatin_SPT2"/>
</dbReference>
<dbReference type="VEuPathDB" id="FungiDB:DIURU_005484"/>
<dbReference type="SMART" id="SM00784">
    <property type="entry name" value="SPT2"/>
    <property type="match status" value="1"/>
</dbReference>
<evidence type="ECO:0000256" key="1">
    <source>
        <dbReference type="ARBA" id="ARBA00006461"/>
    </source>
</evidence>
<feature type="compositionally biased region" description="Basic and acidic residues" evidence="3">
    <location>
        <begin position="171"/>
        <end position="182"/>
    </location>
</feature>
<feature type="region of interest" description="Disordered" evidence="3">
    <location>
        <begin position="1"/>
        <end position="278"/>
    </location>
</feature>
<dbReference type="AlphaFoldDB" id="A0A642UFN1"/>
<name>A0A642UFN1_DIURU</name>
<feature type="compositionally biased region" description="Basic and acidic residues" evidence="3">
    <location>
        <begin position="54"/>
        <end position="71"/>
    </location>
</feature>
<feature type="compositionally biased region" description="Pro residues" evidence="3">
    <location>
        <begin position="23"/>
        <end position="40"/>
    </location>
</feature>
<feature type="compositionally biased region" description="Basic and acidic residues" evidence="3">
    <location>
        <begin position="315"/>
        <end position="341"/>
    </location>
</feature>
<dbReference type="EMBL" id="SWFT01000161">
    <property type="protein sequence ID" value="KAA8896971.1"/>
    <property type="molecule type" value="Genomic_DNA"/>
</dbReference>
<gene>
    <name evidence="4" type="ORF">DIURU_005484</name>
</gene>
<dbReference type="GO" id="GO:0006360">
    <property type="term" value="P:transcription by RNA polymerase I"/>
    <property type="evidence" value="ECO:0007669"/>
    <property type="project" value="TreeGrafter"/>
</dbReference>
<keyword evidence="5" id="KW-1185">Reference proteome</keyword>
<sequence>MGVSDLLQRINNKGKVQAAAPPKATPPPGGNKPPIRPPLPGAGSRPVDPVVAALKEKRRLEKEKKEAELRAKKGLPPKTSKPKSQTAKREPGAPRAPPKKPSARSSRGATNLPPPPPPPPPRPPRQKRSFNELMQKAKAIDPKTLSVEYKPRSNTTPEPTTRPSKPQQLKPSERFAAKEAALRQRQGPRPPSGPMPSVSRVAGKKPPASGRIAPPKPMARGPSKAVQERLQQRKQHYGRGGDDEDEYYSEEEEEDDGFVVDDEEVEQGYDDQGGDYDRDEIWALFNRGRKRSHYTRYDDYDSDDMEATGAEVLEEEHYSRRNAVLEDQREAEEEARRAEEKRRRKLQRRS</sequence>
<dbReference type="GO" id="GO:0005730">
    <property type="term" value="C:nucleolus"/>
    <property type="evidence" value="ECO:0007669"/>
    <property type="project" value="TreeGrafter"/>
</dbReference>
<protein>
    <recommendedName>
        <fullName evidence="6">SPT2 chromatin protein</fullName>
    </recommendedName>
</protein>
<evidence type="ECO:0000313" key="4">
    <source>
        <dbReference type="EMBL" id="KAA8896971.1"/>
    </source>
</evidence>
<dbReference type="Pfam" id="PF08243">
    <property type="entry name" value="SPT2"/>
    <property type="match status" value="1"/>
</dbReference>
<feature type="compositionally biased region" description="Pro residues" evidence="3">
    <location>
        <begin position="112"/>
        <end position="123"/>
    </location>
</feature>